<evidence type="ECO:0000313" key="1">
    <source>
        <dbReference type="EMBL" id="WOO80391.1"/>
    </source>
</evidence>
<organism evidence="1 2">
    <name type="scientific">Vanrija pseudolonga</name>
    <dbReference type="NCBI Taxonomy" id="143232"/>
    <lineage>
        <taxon>Eukaryota</taxon>
        <taxon>Fungi</taxon>
        <taxon>Dikarya</taxon>
        <taxon>Basidiomycota</taxon>
        <taxon>Agaricomycotina</taxon>
        <taxon>Tremellomycetes</taxon>
        <taxon>Trichosporonales</taxon>
        <taxon>Trichosporonaceae</taxon>
        <taxon>Vanrija</taxon>
    </lineage>
</organism>
<dbReference type="RefSeq" id="XP_062626423.1">
    <property type="nucleotide sequence ID" value="XM_062770439.1"/>
</dbReference>
<dbReference type="Proteomes" id="UP000827549">
    <property type="component" value="Chromosome 3"/>
</dbReference>
<protein>
    <recommendedName>
        <fullName evidence="3">BTB domain-containing protein</fullName>
    </recommendedName>
</protein>
<gene>
    <name evidence="1" type="ORF">LOC62_03G003908</name>
</gene>
<sequence length="215" mass="24060">MSDFTLISSDNIRFRVDSSFIFAASSVFRDARELGGDKGKTVDFTDNDIETADTLRLFLLLATTGKLPAELSCINFVLAAEKIAHLTSFLLKYSCEPTIQALKGAVYFDFLSPLLLGARDGVPGIILGSMTDDVDYCIQAMDAGIVIGTEPGDPIINCRHSEFDLVPYNLPYKVARFIPTDYMWALSYSWNGKQKDWPTKFRSLMRRVKDSQKRS</sequence>
<dbReference type="EMBL" id="CP086716">
    <property type="protein sequence ID" value="WOO80391.1"/>
    <property type="molecule type" value="Genomic_DNA"/>
</dbReference>
<dbReference type="AlphaFoldDB" id="A0AAF0Y9D8"/>
<evidence type="ECO:0000313" key="2">
    <source>
        <dbReference type="Proteomes" id="UP000827549"/>
    </source>
</evidence>
<reference evidence="1" key="1">
    <citation type="submission" date="2023-10" db="EMBL/GenBank/DDBJ databases">
        <authorList>
            <person name="Noh H."/>
        </authorList>
    </citation>
    <scope>NUCLEOTIDE SEQUENCE</scope>
    <source>
        <strain evidence="1">DUCC4014</strain>
    </source>
</reference>
<accession>A0AAF0Y9D8</accession>
<evidence type="ECO:0008006" key="3">
    <source>
        <dbReference type="Google" id="ProtNLM"/>
    </source>
</evidence>
<keyword evidence="2" id="KW-1185">Reference proteome</keyword>
<dbReference type="GeneID" id="87807149"/>
<name>A0AAF0Y9D8_9TREE</name>
<proteinExistence type="predicted"/>